<protein>
    <submittedName>
        <fullName evidence="2">Uncharacterized protein</fullName>
    </submittedName>
</protein>
<organism evidence="2 3">
    <name type="scientific">Stutzerimonas stutzeri</name>
    <name type="common">Pseudomonas stutzeri</name>
    <dbReference type="NCBI Taxonomy" id="316"/>
    <lineage>
        <taxon>Bacteria</taxon>
        <taxon>Pseudomonadati</taxon>
        <taxon>Pseudomonadota</taxon>
        <taxon>Gammaproteobacteria</taxon>
        <taxon>Pseudomonadales</taxon>
        <taxon>Pseudomonadaceae</taxon>
        <taxon>Stutzerimonas</taxon>
    </lineage>
</organism>
<reference evidence="2" key="1">
    <citation type="submission" date="2020-02" db="EMBL/GenBank/DDBJ databases">
        <title>Synteny-based analysis reveals conserved mechanism for high triclosan tolerance in Pseudomonas, as well as instances of horizontal transfer.</title>
        <authorList>
            <person name="Mcfarland A.G."/>
            <person name="Bertucci H.K."/>
            <person name="Litmann E."/>
            <person name="Shen J."/>
            <person name="Huttenhower C."/>
            <person name="Hartmann E.M."/>
        </authorList>
    </citation>
    <scope>NUCLEOTIDE SEQUENCE</scope>
    <source>
        <strain evidence="2">109A1</strain>
    </source>
</reference>
<name>A0AA40V908_STUST</name>
<proteinExistence type="predicted"/>
<gene>
    <name evidence="2" type="ORF">G7024_19715</name>
</gene>
<dbReference type="AlphaFoldDB" id="A0AA40V908"/>
<accession>A0AA40V908</accession>
<dbReference type="Proteomes" id="UP001138621">
    <property type="component" value="Unassembled WGS sequence"/>
</dbReference>
<evidence type="ECO:0000313" key="2">
    <source>
        <dbReference type="EMBL" id="MBA1306627.1"/>
    </source>
</evidence>
<comment type="caution">
    <text evidence="2">The sequence shown here is derived from an EMBL/GenBank/DDBJ whole genome shotgun (WGS) entry which is preliminary data.</text>
</comment>
<feature type="region of interest" description="Disordered" evidence="1">
    <location>
        <begin position="136"/>
        <end position="163"/>
    </location>
</feature>
<sequence>MIQRGHGAAGKRYHASFRASEFNGSIDEALRQAQLWRDNTEAKLGIQPGSLRSRPKSLPWNGISLIVSKSAGGRAYWGSNRVQDKPMLRAYIGQKSYVEAYHALILKVAERDGIPVPDELPMPPPPRREQYRRLKKAGITDIPEPARKRAKRIGTTPKSVRPV</sequence>
<evidence type="ECO:0000313" key="3">
    <source>
        <dbReference type="Proteomes" id="UP001138621"/>
    </source>
</evidence>
<dbReference type="RefSeq" id="WP_181122185.1">
    <property type="nucleotide sequence ID" value="NZ_JAAMRD010000020.1"/>
</dbReference>
<evidence type="ECO:0000256" key="1">
    <source>
        <dbReference type="SAM" id="MobiDB-lite"/>
    </source>
</evidence>
<dbReference type="EMBL" id="JAAMRD010000020">
    <property type="protein sequence ID" value="MBA1306627.1"/>
    <property type="molecule type" value="Genomic_DNA"/>
</dbReference>